<gene>
    <name evidence="1" type="ORF">NFC73_19640</name>
</gene>
<name>A0ABT1LTX9_9MICC</name>
<sequence length="49" mass="5368">MSHGFILTDQDKAPEGITAAEEAIELAILGNDETKSPADFTWDNQGQQY</sequence>
<accession>A0ABT1LTX9</accession>
<keyword evidence="2" id="KW-1185">Reference proteome</keyword>
<evidence type="ECO:0000313" key="1">
    <source>
        <dbReference type="EMBL" id="MCP9001923.1"/>
    </source>
</evidence>
<organism evidence="1 2">
    <name type="scientific">Pseudarthrobacter humi</name>
    <dbReference type="NCBI Taxonomy" id="2952523"/>
    <lineage>
        <taxon>Bacteria</taxon>
        <taxon>Bacillati</taxon>
        <taxon>Actinomycetota</taxon>
        <taxon>Actinomycetes</taxon>
        <taxon>Micrococcales</taxon>
        <taxon>Micrococcaceae</taxon>
        <taxon>Pseudarthrobacter</taxon>
    </lineage>
</organism>
<reference evidence="1 2" key="1">
    <citation type="submission" date="2022-06" db="EMBL/GenBank/DDBJ databases">
        <title>Pseudarthrobacter sp. strain RMG13 Genome sequencing and assembly.</title>
        <authorList>
            <person name="Kim I."/>
        </authorList>
    </citation>
    <scope>NUCLEOTIDE SEQUENCE [LARGE SCALE GENOMIC DNA]</scope>
    <source>
        <strain evidence="1 2">RMG13</strain>
    </source>
</reference>
<protein>
    <submittedName>
        <fullName evidence="1">Uncharacterized protein</fullName>
    </submittedName>
</protein>
<evidence type="ECO:0000313" key="2">
    <source>
        <dbReference type="Proteomes" id="UP001524318"/>
    </source>
</evidence>
<dbReference type="RefSeq" id="WP_156380210.1">
    <property type="nucleotide sequence ID" value="NZ_JANCLV010000022.1"/>
</dbReference>
<comment type="caution">
    <text evidence="1">The sequence shown here is derived from an EMBL/GenBank/DDBJ whole genome shotgun (WGS) entry which is preliminary data.</text>
</comment>
<dbReference type="EMBL" id="JANCLV010000022">
    <property type="protein sequence ID" value="MCP9001923.1"/>
    <property type="molecule type" value="Genomic_DNA"/>
</dbReference>
<proteinExistence type="predicted"/>
<dbReference type="Proteomes" id="UP001524318">
    <property type="component" value="Unassembled WGS sequence"/>
</dbReference>